<evidence type="ECO:0000313" key="4">
    <source>
        <dbReference type="EMBL" id="VAX00561.1"/>
    </source>
</evidence>
<keyword evidence="1" id="KW-0949">S-adenosyl-L-methionine</keyword>
<gene>
    <name evidence="4" type="ORF">MNBD_GAMMA20-2006</name>
</gene>
<dbReference type="InterPro" id="IPR023370">
    <property type="entry name" value="TrmO-like_N"/>
</dbReference>
<dbReference type="Gene3D" id="3.30.2310.10">
    <property type="entry name" value="YaeB-like"/>
    <property type="match status" value="1"/>
</dbReference>
<dbReference type="GO" id="GO:0089715">
    <property type="term" value="F:tRNA (L-threonylcarbamoyladenosine(37)-C2) methyltransferase activity"/>
    <property type="evidence" value="ECO:0007669"/>
    <property type="project" value="TreeGrafter"/>
</dbReference>
<dbReference type="InterPro" id="IPR036413">
    <property type="entry name" value="YaeB-like_sf"/>
</dbReference>
<dbReference type="FunFam" id="2.40.30.70:FF:000001">
    <property type="entry name" value="tRNA (N6-threonylcarbamoyladenosine(37)-N6)-methyltransferase TrmO"/>
    <property type="match status" value="1"/>
</dbReference>
<dbReference type="GO" id="GO:0032259">
    <property type="term" value="P:methylation"/>
    <property type="evidence" value="ECO:0007669"/>
    <property type="project" value="UniProtKB-KW"/>
</dbReference>
<comment type="similarity">
    <text evidence="2">Belongs to the tRNA methyltransferase O family.</text>
</comment>
<dbReference type="Pfam" id="PF18389">
    <property type="entry name" value="TrmO_C"/>
    <property type="match status" value="1"/>
</dbReference>
<dbReference type="PROSITE" id="PS01318">
    <property type="entry name" value="TSAA_1"/>
    <property type="match status" value="1"/>
</dbReference>
<feature type="domain" description="TsaA-like" evidence="3">
    <location>
        <begin position="7"/>
        <end position="148"/>
    </location>
</feature>
<dbReference type="InterPro" id="IPR040372">
    <property type="entry name" value="YaeB-like"/>
</dbReference>
<dbReference type="AlphaFoldDB" id="A0A3B1AFV6"/>
<keyword evidence="4" id="KW-0489">Methyltransferase</keyword>
<dbReference type="NCBIfam" id="TIGR00104">
    <property type="entry name" value="tRNA_TsaA"/>
    <property type="match status" value="1"/>
</dbReference>
<protein>
    <submittedName>
        <fullName evidence="4">tRNA (Adenine(37)-N6)-methyltransferase</fullName>
    </submittedName>
</protein>
<dbReference type="Pfam" id="PF01980">
    <property type="entry name" value="TrmO_N"/>
    <property type="match status" value="1"/>
</dbReference>
<dbReference type="SUPFAM" id="SSF118196">
    <property type="entry name" value="YaeB-like"/>
    <property type="match status" value="1"/>
</dbReference>
<reference evidence="4" key="1">
    <citation type="submission" date="2018-06" db="EMBL/GenBank/DDBJ databases">
        <authorList>
            <person name="Zhirakovskaya E."/>
        </authorList>
    </citation>
    <scope>NUCLEOTIDE SEQUENCE</scope>
</reference>
<dbReference type="InterPro" id="IPR036414">
    <property type="entry name" value="YaeB_N_sf"/>
</dbReference>
<dbReference type="Gene3D" id="2.40.30.70">
    <property type="entry name" value="YaeB-like"/>
    <property type="match status" value="1"/>
</dbReference>
<dbReference type="EMBL" id="UOFU01000205">
    <property type="protein sequence ID" value="VAX00561.1"/>
    <property type="molecule type" value="Genomic_DNA"/>
</dbReference>
<dbReference type="CDD" id="cd09281">
    <property type="entry name" value="UPF0066"/>
    <property type="match status" value="1"/>
</dbReference>
<proteinExistence type="inferred from homology"/>
<dbReference type="InterPro" id="IPR041369">
    <property type="entry name" value="TrmO_C"/>
</dbReference>
<accession>A0A3B1AFV6</accession>
<dbReference type="InterPro" id="IPR023368">
    <property type="entry name" value="UPF0066_cons_site"/>
</dbReference>
<organism evidence="4">
    <name type="scientific">hydrothermal vent metagenome</name>
    <dbReference type="NCBI Taxonomy" id="652676"/>
    <lineage>
        <taxon>unclassified sequences</taxon>
        <taxon>metagenomes</taxon>
        <taxon>ecological metagenomes</taxon>
    </lineage>
</organism>
<evidence type="ECO:0000256" key="2">
    <source>
        <dbReference type="ARBA" id="ARBA00033753"/>
    </source>
</evidence>
<sequence>MQASFEFSAIGVIHSCFKQKFGIPRQPGLVIEAQASLELLSPYDCAEALTELAGFSHLWIIFVFHGSLRDGWRPTVRPPRLGGNRRIGVFASRSPFRPNPIGLSVVRLQGIVEQDGKRLLKLGGIDLLDGTPVLDIKPYLPYGDAIADARAGYAQAAPRTPLLVAFSPGAEAQIKVAEEDYPGLQRLIEQVLAADPRPAYQAAKPQRRQFGMRLWDYDVQWEMVDGGVRVTGLVSLPTDETP</sequence>
<name>A0A3B1AFV6_9ZZZZ</name>
<dbReference type="PANTHER" id="PTHR12818">
    <property type="entry name" value="TRNA (ADENINE(37)-N6)-METHYLTRANSFERASE"/>
    <property type="match status" value="1"/>
</dbReference>
<dbReference type="PROSITE" id="PS51668">
    <property type="entry name" value="TSAA_2"/>
    <property type="match status" value="1"/>
</dbReference>
<evidence type="ECO:0000259" key="3">
    <source>
        <dbReference type="PROSITE" id="PS51668"/>
    </source>
</evidence>
<evidence type="ECO:0000256" key="1">
    <source>
        <dbReference type="ARBA" id="ARBA00022691"/>
    </source>
</evidence>
<keyword evidence="4" id="KW-0808">Transferase</keyword>
<dbReference type="PANTHER" id="PTHR12818:SF0">
    <property type="entry name" value="TRNA (ADENINE(37)-N6)-METHYLTRANSFERASE"/>
    <property type="match status" value="1"/>
</dbReference>